<dbReference type="Pfam" id="PF00583">
    <property type="entry name" value="Acetyltransf_1"/>
    <property type="match status" value="1"/>
</dbReference>
<reference evidence="4 5" key="1">
    <citation type="submission" date="2021-04" db="EMBL/GenBank/DDBJ databases">
        <title>Paenibacillus sp. DLE-14 whole genome sequence.</title>
        <authorList>
            <person name="Ham Y.J."/>
        </authorList>
    </citation>
    <scope>NUCLEOTIDE SEQUENCE [LARGE SCALE GENOMIC DNA]</scope>
    <source>
        <strain evidence="4 5">DLE-14</strain>
    </source>
</reference>
<evidence type="ECO:0000256" key="1">
    <source>
        <dbReference type="ARBA" id="ARBA00022679"/>
    </source>
</evidence>
<gene>
    <name evidence="4" type="ORF">I8J30_07035</name>
</gene>
<evidence type="ECO:0000256" key="2">
    <source>
        <dbReference type="ARBA" id="ARBA00023315"/>
    </source>
</evidence>
<dbReference type="Proteomes" id="UP000673394">
    <property type="component" value="Unassembled WGS sequence"/>
</dbReference>
<dbReference type="RefSeq" id="WP_210656670.1">
    <property type="nucleotide sequence ID" value="NZ_JAGKSP010000002.1"/>
</dbReference>
<keyword evidence="2" id="KW-0012">Acyltransferase</keyword>
<evidence type="ECO:0000313" key="4">
    <source>
        <dbReference type="EMBL" id="MBP3962458.1"/>
    </source>
</evidence>
<keyword evidence="1" id="KW-0808">Transferase</keyword>
<dbReference type="PANTHER" id="PTHR43420">
    <property type="entry name" value="ACETYLTRANSFERASE"/>
    <property type="match status" value="1"/>
</dbReference>
<name>A0ABS5CBG1_9BACL</name>
<dbReference type="InterPro" id="IPR000182">
    <property type="entry name" value="GNAT_dom"/>
</dbReference>
<dbReference type="EMBL" id="JAGKSP010000002">
    <property type="protein sequence ID" value="MBP3962458.1"/>
    <property type="molecule type" value="Genomic_DNA"/>
</dbReference>
<organism evidence="4 5">
    <name type="scientific">Paenibacillus lignilyticus</name>
    <dbReference type="NCBI Taxonomy" id="1172615"/>
    <lineage>
        <taxon>Bacteria</taxon>
        <taxon>Bacillati</taxon>
        <taxon>Bacillota</taxon>
        <taxon>Bacilli</taxon>
        <taxon>Bacillales</taxon>
        <taxon>Paenibacillaceae</taxon>
        <taxon>Paenibacillus</taxon>
    </lineage>
</organism>
<evidence type="ECO:0000259" key="3">
    <source>
        <dbReference type="PROSITE" id="PS51186"/>
    </source>
</evidence>
<dbReference type="InterPro" id="IPR050680">
    <property type="entry name" value="YpeA/RimI_acetyltransf"/>
</dbReference>
<dbReference type="SUPFAM" id="SSF55729">
    <property type="entry name" value="Acyl-CoA N-acyltransferases (Nat)"/>
    <property type="match status" value="1"/>
</dbReference>
<accession>A0ABS5CBG1</accession>
<sequence length="135" mass="15301">MEENGDIIEVLTPATSEDRDWLKALFVRVGAASYRLTNDECELTSINAIIRGKGIGRELLTFVEEIAKQSGSHHIWLVTTNDNVDAMRFYQRLGYRIIAVHPGAVDEVRKRKPAVPLVGFYGIPMLDEIELRKFI</sequence>
<dbReference type="InterPro" id="IPR016181">
    <property type="entry name" value="Acyl_CoA_acyltransferase"/>
</dbReference>
<keyword evidence="5" id="KW-1185">Reference proteome</keyword>
<protein>
    <submittedName>
        <fullName evidence="4">GNAT family N-acetyltransferase</fullName>
    </submittedName>
</protein>
<dbReference type="CDD" id="cd04301">
    <property type="entry name" value="NAT_SF"/>
    <property type="match status" value="1"/>
</dbReference>
<comment type="caution">
    <text evidence="4">The sequence shown here is derived from an EMBL/GenBank/DDBJ whole genome shotgun (WGS) entry which is preliminary data.</text>
</comment>
<dbReference type="Gene3D" id="3.40.630.30">
    <property type="match status" value="1"/>
</dbReference>
<dbReference type="PROSITE" id="PS51186">
    <property type="entry name" value="GNAT"/>
    <property type="match status" value="1"/>
</dbReference>
<evidence type="ECO:0000313" key="5">
    <source>
        <dbReference type="Proteomes" id="UP000673394"/>
    </source>
</evidence>
<proteinExistence type="predicted"/>
<feature type="domain" description="N-acetyltransferase" evidence="3">
    <location>
        <begin position="29"/>
        <end position="115"/>
    </location>
</feature>